<feature type="domain" description="D-alanyl-D-alanine carboxypeptidase-like core" evidence="1">
    <location>
        <begin position="26"/>
        <end position="183"/>
    </location>
</feature>
<evidence type="ECO:0000313" key="2">
    <source>
        <dbReference type="EMBL" id="MBN8430725.1"/>
    </source>
</evidence>
<organism evidence="2 3">
    <name type="scientific">Microbulbifer salipaludis</name>
    <dbReference type="NCBI Taxonomy" id="187980"/>
    <lineage>
        <taxon>Bacteria</taxon>
        <taxon>Pseudomonadati</taxon>
        <taxon>Pseudomonadota</taxon>
        <taxon>Gammaproteobacteria</taxon>
        <taxon>Cellvibrionales</taxon>
        <taxon>Microbulbiferaceae</taxon>
        <taxon>Microbulbifer</taxon>
    </lineage>
</organism>
<dbReference type="InterPro" id="IPR003709">
    <property type="entry name" value="VanY-like_core_dom"/>
</dbReference>
<dbReference type="EMBL" id="JAEKJR010000002">
    <property type="protein sequence ID" value="MBN8430725.1"/>
    <property type="molecule type" value="Genomic_DNA"/>
</dbReference>
<evidence type="ECO:0000313" key="3">
    <source>
        <dbReference type="Proteomes" id="UP000664293"/>
    </source>
</evidence>
<dbReference type="InterPro" id="IPR009045">
    <property type="entry name" value="Zn_M74/Hedgehog-like"/>
</dbReference>
<dbReference type="RefSeq" id="WP_207000899.1">
    <property type="nucleotide sequence ID" value="NZ_JAEKJR010000002.1"/>
</dbReference>
<dbReference type="Proteomes" id="UP000664293">
    <property type="component" value="Unassembled WGS sequence"/>
</dbReference>
<proteinExistence type="predicted"/>
<dbReference type="CDD" id="cd14847">
    <property type="entry name" value="DD-carboxypeptidase_like"/>
    <property type="match status" value="1"/>
</dbReference>
<evidence type="ECO:0000259" key="1">
    <source>
        <dbReference type="Pfam" id="PF02557"/>
    </source>
</evidence>
<dbReference type="Pfam" id="PF02557">
    <property type="entry name" value="VanY"/>
    <property type="match status" value="1"/>
</dbReference>
<keyword evidence="3" id="KW-1185">Reference proteome</keyword>
<protein>
    <submittedName>
        <fullName evidence="2">M15 family metallopeptidase</fullName>
    </submittedName>
</protein>
<dbReference type="PANTHER" id="PTHR34385:SF1">
    <property type="entry name" value="PEPTIDOGLYCAN L-ALANYL-D-GLUTAMATE ENDOPEPTIDASE CWLK"/>
    <property type="match status" value="1"/>
</dbReference>
<dbReference type="InterPro" id="IPR052179">
    <property type="entry name" value="DD-CPase-like"/>
</dbReference>
<name>A0ABS3E5Y9_9GAMM</name>
<dbReference type="Gene3D" id="3.30.1380.10">
    <property type="match status" value="1"/>
</dbReference>
<reference evidence="2 3" key="1">
    <citation type="submission" date="2020-12" db="EMBL/GenBank/DDBJ databases">
        <title>Oil enriched cultivation method for isolating marine PHA-producing bacteria.</title>
        <authorList>
            <person name="Zheng W."/>
            <person name="Yu S."/>
            <person name="Huang Y."/>
        </authorList>
    </citation>
    <scope>NUCLEOTIDE SEQUENCE [LARGE SCALE GENOMIC DNA]</scope>
    <source>
        <strain evidence="2 3">SN0-2</strain>
    </source>
</reference>
<accession>A0ABS3E5Y9</accession>
<sequence length="242" mass="26964">MHQLVKNILFGLTDAHVILEPVSGQLMHPEALTAFDQLRRDARAAGFDPKVVSGFRDFERQRAIWNAKACGVRPVFDCNGDVLDVARMSPEEIVFAILRWSALPGGSRHHWGTDFDVIDAGAVASDYRVQLTPEEVVDEGVFGPFHCWLDERIAAGKSYGLFRPYAEDRGGVAPERWHLSYAPRAREFQQLHSAEALQAQLQQCQADSELALADTVCGAIGEIYPRFVAVPETAYPLNMDRL</sequence>
<dbReference type="SUPFAM" id="SSF55166">
    <property type="entry name" value="Hedgehog/DD-peptidase"/>
    <property type="match status" value="1"/>
</dbReference>
<dbReference type="PANTHER" id="PTHR34385">
    <property type="entry name" value="D-ALANYL-D-ALANINE CARBOXYPEPTIDASE"/>
    <property type="match status" value="1"/>
</dbReference>
<gene>
    <name evidence="2" type="ORF">JF535_07660</name>
</gene>
<comment type="caution">
    <text evidence="2">The sequence shown here is derived from an EMBL/GenBank/DDBJ whole genome shotgun (WGS) entry which is preliminary data.</text>
</comment>